<protein>
    <submittedName>
        <fullName evidence="1">Uncharacterized protein</fullName>
    </submittedName>
</protein>
<dbReference type="EMBL" id="CP014699">
    <property type="protein sequence ID" value="AND79308.1"/>
    <property type="molecule type" value="Genomic_DNA"/>
</dbReference>
<keyword evidence="2" id="KW-1185">Reference proteome</keyword>
<accession>A0A172Q769</accession>
<evidence type="ECO:0000313" key="2">
    <source>
        <dbReference type="Proteomes" id="UP000077317"/>
    </source>
</evidence>
<sequence>MYRNRYDKTMANIKKILALIPENNRQTAETFFTELAEGFSYLFRLELDNASAHVSHKNSQYDGVFTFSEIDCPLPTLKFTTKAAENQQTFFVDRTCFTNPKTVLSLTRYLTEFYQKIQPDILSYLPYRISFFDQSHRLVYSNHKPESSLPLSDVDSPKKLDEALIQELNDEEISSLHFPVAESVFDQILIQSYQKLYDRQNQLIGTLESVHNFKPVLSAYLKETGQALVGWSDTTSGPSVTEVWPDS</sequence>
<proteinExistence type="predicted"/>
<dbReference type="KEGG" id="spat:A0O21_04325"/>
<organism evidence="1 2">
    <name type="scientific">Streptococcus pantholopis</name>
    <dbReference type="NCBI Taxonomy" id="1811193"/>
    <lineage>
        <taxon>Bacteria</taxon>
        <taxon>Bacillati</taxon>
        <taxon>Bacillota</taxon>
        <taxon>Bacilli</taxon>
        <taxon>Lactobacillales</taxon>
        <taxon>Streptococcaceae</taxon>
        <taxon>Streptococcus</taxon>
    </lineage>
</organism>
<name>A0A172Q769_9STRE</name>
<dbReference type="STRING" id="1811193.A0O21_04325"/>
<reference evidence="1 2" key="1">
    <citation type="journal article" date="2016" name="Int. J. Syst. Evol. Microbiol.">
        <title>Streptococcuspantholopis sp. nov., isolated from faeces of the Tibetan antelope (Pantholops hodgsonii).</title>
        <authorList>
            <person name="Bai X."/>
            <person name="Xiong Y."/>
            <person name="Lu S."/>
            <person name="Jin D."/>
            <person name="Lai X."/>
            <person name="Yang J."/>
            <person name="Niu L."/>
            <person name="Hu S."/>
            <person name="Meng X."/>
            <person name="Pu J."/>
            <person name="Ye C."/>
            <person name="Xu J."/>
        </authorList>
    </citation>
    <scope>NUCLEOTIDE SEQUENCE [LARGE SCALE GENOMIC DNA]</scope>
    <source>
        <strain evidence="1 2">TA 26</strain>
    </source>
</reference>
<evidence type="ECO:0000313" key="1">
    <source>
        <dbReference type="EMBL" id="AND79308.1"/>
    </source>
</evidence>
<reference evidence="2" key="2">
    <citation type="submission" date="2016-03" db="EMBL/GenBank/DDBJ databases">
        <title>Streptococcus antelopensis sp. nov., isolated from the feces of the Tibetan antelope (Pantholops hodgsonii) in Hoh Xil National Nature Reserve, Qinghai, China.</title>
        <authorList>
            <person name="Bai X."/>
        </authorList>
    </citation>
    <scope>NUCLEOTIDE SEQUENCE [LARGE SCALE GENOMIC DNA]</scope>
    <source>
        <strain evidence="2">TA 26</strain>
    </source>
</reference>
<dbReference type="AlphaFoldDB" id="A0A172Q769"/>
<dbReference type="Proteomes" id="UP000077317">
    <property type="component" value="Chromosome"/>
</dbReference>
<gene>
    <name evidence="1" type="ORF">A0O21_04325</name>
</gene>